<dbReference type="Proteomes" id="UP000034601">
    <property type="component" value="Unassembled WGS sequence"/>
</dbReference>
<proteinExistence type="predicted"/>
<reference evidence="1 2" key="1">
    <citation type="journal article" date="2015" name="Nature">
        <title>rRNA introns, odd ribosomes, and small enigmatic genomes across a large radiation of phyla.</title>
        <authorList>
            <person name="Brown C.T."/>
            <person name="Hug L.A."/>
            <person name="Thomas B.C."/>
            <person name="Sharon I."/>
            <person name="Castelle C.J."/>
            <person name="Singh A."/>
            <person name="Wilkins M.J."/>
            <person name="Williams K.H."/>
            <person name="Banfield J.F."/>
        </authorList>
    </citation>
    <scope>NUCLEOTIDE SEQUENCE [LARGE SCALE GENOMIC DNA]</scope>
</reference>
<gene>
    <name evidence="1" type="ORF">UU29_C0012G0043</name>
</gene>
<name>A0A0G0WDY8_9BACT</name>
<dbReference type="EMBL" id="LCAB01000012">
    <property type="protein sequence ID" value="KKR82505.1"/>
    <property type="molecule type" value="Genomic_DNA"/>
</dbReference>
<organism evidence="1 2">
    <name type="scientific">Candidatus Daviesbacteria bacterium GW2011_GWA2_40_9</name>
    <dbReference type="NCBI Taxonomy" id="1618424"/>
    <lineage>
        <taxon>Bacteria</taxon>
        <taxon>Candidatus Daviesiibacteriota</taxon>
    </lineage>
</organism>
<dbReference type="AlphaFoldDB" id="A0A0G0WDY8"/>
<evidence type="ECO:0000313" key="1">
    <source>
        <dbReference type="EMBL" id="KKR82505.1"/>
    </source>
</evidence>
<protein>
    <submittedName>
        <fullName evidence="1">Uncharacterized protein</fullName>
    </submittedName>
</protein>
<accession>A0A0G0WDY8</accession>
<sequence length="352" mass="41591">MNNQVVEDYLEAVLRSLQNCGESKYWPVAPGQVDAYFNDLLAIEFFDKFKENTGQFKAGLSTVSSHILRWFFLPFTILGLKVAREFNHFKVTESEMASLIEATCEVLASQISSNPFSLDEQNLIYKPEELKKKITKLIWLDKSFKRVVNFLSIDLESFVWSIDFDIYAYGAYWHGPYQTSTNDTVLVKSFTDLNSPVWGQAIPYKNISIYYYFKGKVEAKIDFMNHIIYQSDIWNNLEKIAVEVDGRFLPSEEEIKKLDDYFGTQRKVQLDIINKMKPKDFIQKGADIYYYMFNPFFSYYKQDWRPPKEFHNRLKSWGNKFWDEYESNNPSEKNLSDSFFKKLYDPRNDFVS</sequence>
<comment type="caution">
    <text evidence="1">The sequence shown here is derived from an EMBL/GenBank/DDBJ whole genome shotgun (WGS) entry which is preliminary data.</text>
</comment>
<evidence type="ECO:0000313" key="2">
    <source>
        <dbReference type="Proteomes" id="UP000034601"/>
    </source>
</evidence>